<dbReference type="GO" id="GO:0046872">
    <property type="term" value="F:metal ion binding"/>
    <property type="evidence" value="ECO:0007669"/>
    <property type="project" value="UniProtKB-KW"/>
</dbReference>
<dbReference type="GO" id="GO:0008948">
    <property type="term" value="F:oxaloacetate decarboxylase activity"/>
    <property type="evidence" value="ECO:0007669"/>
    <property type="project" value="UniProtKB-EC"/>
</dbReference>
<evidence type="ECO:0000256" key="10">
    <source>
        <dbReference type="RuleBase" id="RU004338"/>
    </source>
</evidence>
<dbReference type="EC" id="4.1.3.17" evidence="10"/>
<comment type="function">
    <text evidence="7 10">Catalyzes the aldol cleavage of 4-hydroxy-4-methyl-2-oxoglutarate (HMG) into 2 molecules of pyruvate. Also contains a secondary oxaloacetate (OAA) decarboxylase activity due to the common pyruvate enolate transition state formed following C-C bond cleavage in the retro-aldol and decarboxylation reactions.</text>
</comment>
<comment type="caution">
    <text evidence="11">The sequence shown here is derived from an EMBL/GenBank/DDBJ whole genome shotgun (WGS) entry which is preliminary data.</text>
</comment>
<comment type="subunit">
    <text evidence="4 10">Homotrimer.</text>
</comment>
<evidence type="ECO:0000256" key="6">
    <source>
        <dbReference type="ARBA" id="ARBA00023239"/>
    </source>
</evidence>
<dbReference type="InterPro" id="IPR036704">
    <property type="entry name" value="RraA/RraA-like_sf"/>
</dbReference>
<dbReference type="SUPFAM" id="SSF89562">
    <property type="entry name" value="RraA-like"/>
    <property type="match status" value="1"/>
</dbReference>
<dbReference type="NCBIfam" id="TIGR01935">
    <property type="entry name" value="NOT-MenG"/>
    <property type="match status" value="1"/>
</dbReference>
<dbReference type="RefSeq" id="WP_184425811.1">
    <property type="nucleotide sequence ID" value="NZ_AP027362.1"/>
</dbReference>
<feature type="binding site" evidence="9">
    <location>
        <begin position="83"/>
        <end position="86"/>
    </location>
    <ligand>
        <name>substrate</name>
    </ligand>
</feature>
<comment type="similarity">
    <text evidence="3 10">Belongs to the class II aldolase/RraA-like family.</text>
</comment>
<reference evidence="11 12" key="1">
    <citation type="submission" date="2020-08" db="EMBL/GenBank/DDBJ databases">
        <title>Genomic Encyclopedia of Type Strains, Phase IV (KMG-IV): sequencing the most valuable type-strain genomes for metagenomic binning, comparative biology and taxonomic classification.</title>
        <authorList>
            <person name="Goeker M."/>
        </authorList>
    </citation>
    <scope>NUCLEOTIDE SEQUENCE [LARGE SCALE GENOMIC DNA]</scope>
    <source>
        <strain evidence="11 12">DSM 26287</strain>
    </source>
</reference>
<comment type="cofactor">
    <cofactor evidence="2 10">
        <name>a divalent metal cation</name>
        <dbReference type="ChEBI" id="CHEBI:60240"/>
    </cofactor>
</comment>
<sequence>MLNDQTQEPLDLLPDLCDQYPDEVQVLAQQFNHYGKIKVFYGQVVTIECFEDNSLVKSTLAQDGAGKVLIVNGGGLTRKALLGDLIAKSAIKNNWEGVIINGFIRDVATINSLNIGVKALGATPLKTQKRGLGDFNIPITIAGVSIHPNNWVYADENGVLIANEQLSLPREC</sequence>
<dbReference type="GO" id="GO:0051252">
    <property type="term" value="P:regulation of RNA metabolic process"/>
    <property type="evidence" value="ECO:0007669"/>
    <property type="project" value="InterPro"/>
</dbReference>
<evidence type="ECO:0000256" key="1">
    <source>
        <dbReference type="ARBA" id="ARBA00001342"/>
    </source>
</evidence>
<proteinExistence type="inferred from homology"/>
<dbReference type="NCBIfam" id="NF006875">
    <property type="entry name" value="PRK09372.1"/>
    <property type="match status" value="1"/>
</dbReference>
<dbReference type="NCBIfam" id="NF009134">
    <property type="entry name" value="PRK12487.1"/>
    <property type="match status" value="1"/>
</dbReference>
<evidence type="ECO:0000256" key="5">
    <source>
        <dbReference type="ARBA" id="ARBA00022723"/>
    </source>
</evidence>
<gene>
    <name evidence="11" type="ORF">HNQ55_003106</name>
</gene>
<dbReference type="InterPro" id="IPR005493">
    <property type="entry name" value="RraA/RraA-like"/>
</dbReference>
<comment type="catalytic activity">
    <reaction evidence="1 10">
        <text>4-hydroxy-4-methyl-2-oxoglutarate = 2 pyruvate</text>
        <dbReference type="Rhea" id="RHEA:22748"/>
        <dbReference type="ChEBI" id="CHEBI:15361"/>
        <dbReference type="ChEBI" id="CHEBI:58276"/>
        <dbReference type="EC" id="4.1.3.17"/>
    </reaction>
</comment>
<organism evidence="11 12">
    <name type="scientific">Thalassotalea piscium</name>
    <dbReference type="NCBI Taxonomy" id="1230533"/>
    <lineage>
        <taxon>Bacteria</taxon>
        <taxon>Pseudomonadati</taxon>
        <taxon>Pseudomonadota</taxon>
        <taxon>Gammaproteobacteria</taxon>
        <taxon>Alteromonadales</taxon>
        <taxon>Colwelliaceae</taxon>
        <taxon>Thalassotalea</taxon>
    </lineage>
</organism>
<dbReference type="Pfam" id="PF03737">
    <property type="entry name" value="RraA-like"/>
    <property type="match status" value="1"/>
</dbReference>
<keyword evidence="12" id="KW-1185">Reference proteome</keyword>
<dbReference type="GO" id="GO:0008428">
    <property type="term" value="F:ribonuclease inhibitor activity"/>
    <property type="evidence" value="ECO:0007669"/>
    <property type="project" value="InterPro"/>
</dbReference>
<accession>A0A7X0TUU4</accession>
<dbReference type="GO" id="GO:0047443">
    <property type="term" value="F:4-hydroxy-4-methyl-2-oxoglutarate aldolase activity"/>
    <property type="evidence" value="ECO:0007669"/>
    <property type="project" value="UniProtKB-EC"/>
</dbReference>
<dbReference type="AlphaFoldDB" id="A0A7X0TUU4"/>
<dbReference type="Gene3D" id="3.50.30.40">
    <property type="entry name" value="Ribonuclease E inhibitor RraA/RraA-like"/>
    <property type="match status" value="1"/>
</dbReference>
<evidence type="ECO:0000256" key="7">
    <source>
        <dbReference type="ARBA" id="ARBA00025046"/>
    </source>
</evidence>
<evidence type="ECO:0000256" key="8">
    <source>
        <dbReference type="ARBA" id="ARBA00047973"/>
    </source>
</evidence>
<dbReference type="InterPro" id="IPR010203">
    <property type="entry name" value="RraA"/>
</dbReference>
<evidence type="ECO:0000256" key="4">
    <source>
        <dbReference type="ARBA" id="ARBA00011233"/>
    </source>
</evidence>
<dbReference type="Proteomes" id="UP000537141">
    <property type="component" value="Unassembled WGS sequence"/>
</dbReference>
<evidence type="ECO:0000256" key="9">
    <source>
        <dbReference type="PIRSR" id="PIRSR605493-1"/>
    </source>
</evidence>
<feature type="binding site" evidence="9">
    <location>
        <position position="106"/>
    </location>
    <ligand>
        <name>Mg(2+)</name>
        <dbReference type="ChEBI" id="CHEBI:18420"/>
    </ligand>
</feature>
<dbReference type="PANTHER" id="PTHR33254:SF4">
    <property type="entry name" value="4-HYDROXY-4-METHYL-2-OXOGLUTARATE ALDOLASE 3-RELATED"/>
    <property type="match status" value="1"/>
</dbReference>
<comment type="catalytic activity">
    <reaction evidence="8 10">
        <text>oxaloacetate + H(+) = pyruvate + CO2</text>
        <dbReference type="Rhea" id="RHEA:15641"/>
        <dbReference type="ChEBI" id="CHEBI:15361"/>
        <dbReference type="ChEBI" id="CHEBI:15378"/>
        <dbReference type="ChEBI" id="CHEBI:16452"/>
        <dbReference type="ChEBI" id="CHEBI:16526"/>
        <dbReference type="EC" id="4.1.1.112"/>
    </reaction>
</comment>
<dbReference type="EC" id="4.1.1.112" evidence="10"/>
<evidence type="ECO:0000313" key="11">
    <source>
        <dbReference type="EMBL" id="MBB6544573.1"/>
    </source>
</evidence>
<comment type="cofactor">
    <cofactor evidence="9">
        <name>Mg(2+)</name>
        <dbReference type="ChEBI" id="CHEBI:18420"/>
    </cofactor>
</comment>
<evidence type="ECO:0000256" key="2">
    <source>
        <dbReference type="ARBA" id="ARBA00001968"/>
    </source>
</evidence>
<dbReference type="PANTHER" id="PTHR33254">
    <property type="entry name" value="4-HYDROXY-4-METHYL-2-OXOGLUTARATE ALDOLASE 3-RELATED"/>
    <property type="match status" value="1"/>
</dbReference>
<evidence type="ECO:0000313" key="12">
    <source>
        <dbReference type="Proteomes" id="UP000537141"/>
    </source>
</evidence>
<dbReference type="CDD" id="cd16841">
    <property type="entry name" value="RraA_family"/>
    <property type="match status" value="1"/>
</dbReference>
<evidence type="ECO:0000256" key="3">
    <source>
        <dbReference type="ARBA" id="ARBA00008621"/>
    </source>
</evidence>
<feature type="binding site" evidence="9">
    <location>
        <position position="105"/>
    </location>
    <ligand>
        <name>substrate</name>
    </ligand>
</feature>
<keyword evidence="6 10" id="KW-0456">Lyase</keyword>
<keyword evidence="9" id="KW-0460">Magnesium</keyword>
<protein>
    <recommendedName>
        <fullName evidence="10">4-hydroxy-4-methyl-2-oxoglutarate aldolase</fullName>
        <shortName evidence="10">HMG aldolase</shortName>
        <ecNumber evidence="10">4.1.1.112</ecNumber>
        <ecNumber evidence="10">4.1.3.17</ecNumber>
    </recommendedName>
    <alternativeName>
        <fullName evidence="10">Oxaloacetate decarboxylase</fullName>
    </alternativeName>
</protein>
<dbReference type="EMBL" id="JACHHU010000032">
    <property type="protein sequence ID" value="MBB6544573.1"/>
    <property type="molecule type" value="Genomic_DNA"/>
</dbReference>
<keyword evidence="5 9" id="KW-0479">Metal-binding</keyword>
<name>A0A7X0TUU4_9GAMM</name>